<dbReference type="PANTHER" id="PTHR13710">
    <property type="entry name" value="DNA HELICASE RECQ FAMILY MEMBER"/>
    <property type="match status" value="1"/>
</dbReference>
<dbReference type="Gene3D" id="1.10.10.10">
    <property type="entry name" value="Winged helix-like DNA-binding domain superfamily/Winged helix DNA-binding domain"/>
    <property type="match status" value="1"/>
</dbReference>
<keyword evidence="5 12" id="KW-0347">Helicase</keyword>
<keyword evidence="3 12" id="KW-0547">Nucleotide-binding</keyword>
<evidence type="ECO:0000256" key="4">
    <source>
        <dbReference type="ARBA" id="ARBA00022801"/>
    </source>
</evidence>
<dbReference type="GO" id="GO:0016787">
    <property type="term" value="F:hydrolase activity"/>
    <property type="evidence" value="ECO:0007669"/>
    <property type="project" value="UniProtKB-KW"/>
</dbReference>
<dbReference type="WBParaSite" id="PSU_v2.g7594.t1">
    <property type="protein sequence ID" value="PSU_v2.g7594.t1"/>
    <property type="gene ID" value="PSU_v2.g7594"/>
</dbReference>
<comment type="subcellular location">
    <subcellularLocation>
        <location evidence="1 12">Nucleus</location>
    </subcellularLocation>
</comment>
<dbReference type="InterPro" id="IPR001650">
    <property type="entry name" value="Helicase_C-like"/>
</dbReference>
<dbReference type="PROSITE" id="PS51194">
    <property type="entry name" value="HELICASE_CTER"/>
    <property type="match status" value="1"/>
</dbReference>
<dbReference type="NCBIfam" id="TIGR00614">
    <property type="entry name" value="recQ_fam"/>
    <property type="match status" value="1"/>
</dbReference>
<dbReference type="InterPro" id="IPR004589">
    <property type="entry name" value="DNA_helicase_ATP-dep_RecQ"/>
</dbReference>
<sequence length="642" mass="71987">MGPRHDMHGKFKTYLRDDGDDFMNSLKILGPHQNAEMYRTLKNVFGHNEFRLRQKAAIVAILEGFDAFILMPTGAGKSLCYQLPAILSPGITVVISPLISLIMDQVTKLESLKINARALKSGGDYNAILTELESSNEVEIKLLYVTPEMVSKSGRFLSCMKSLHERDLLARIVIDEAHCISQWGHDFRPDYARLNVFIENFKNPKVPVIACTATATPTIVTDVRSHLGVTNSKLFMSSFVRDNLKYDVVQKSAYSLTRLIKALKEKYNESSGIVYCLSQKDTETVADSFRKEGFSCKAYHAGLNDKERSAVQNDWMEGNVSIICATIAFGMGIDKPDVRFVVHHSLPNSIEGYYQETGRAGRDGRPSYCVLLYSYQDHIRHRSLKEANGKFCHAELGKQHKKSIYEMVEYCENVTKCRRKILVEHFGEIYDASACQSSITPCSICENIVELKKKYQLYDITADARIIINGIRAINNPLISYVAELYRGVLTKKNQEKANKANHINLPFFGLGNSLNEADAVRLLRKLVIDGYLDESIVAGSHGNHYGVISPSQKGILFANQDDTAGKALFGSNLNVQKVYIHFSTDKRKSSAGSASNVQFSMTSATKATETDALKDKYRFKHKDIFERCKTKLVQFCTASST</sequence>
<comment type="similarity">
    <text evidence="2 12">Belongs to the helicase family. RecQ subfamily.</text>
</comment>
<dbReference type="InterPro" id="IPR032284">
    <property type="entry name" value="RecQ_Zn-bd"/>
</dbReference>
<dbReference type="CDD" id="cd18794">
    <property type="entry name" value="SF2_C_RecQ"/>
    <property type="match status" value="1"/>
</dbReference>
<evidence type="ECO:0000256" key="3">
    <source>
        <dbReference type="ARBA" id="ARBA00022741"/>
    </source>
</evidence>
<proteinExistence type="inferred from homology"/>
<evidence type="ECO:0000256" key="11">
    <source>
        <dbReference type="ARBA" id="ARBA00049360"/>
    </source>
</evidence>
<dbReference type="GO" id="GO:0009378">
    <property type="term" value="F:four-way junction helicase activity"/>
    <property type="evidence" value="ECO:0007669"/>
    <property type="project" value="TreeGrafter"/>
</dbReference>
<evidence type="ECO:0000256" key="9">
    <source>
        <dbReference type="ARBA" id="ARBA00023242"/>
    </source>
</evidence>
<dbReference type="PANTHER" id="PTHR13710:SF153">
    <property type="entry name" value="RECQ-LIKE DNA HELICASE BLM"/>
    <property type="match status" value="1"/>
</dbReference>
<accession>A0A914Z6Q0</accession>
<evidence type="ECO:0000313" key="15">
    <source>
        <dbReference type="Proteomes" id="UP000887577"/>
    </source>
</evidence>
<name>A0A914Z6Q0_9BILA</name>
<dbReference type="SUPFAM" id="SSF52540">
    <property type="entry name" value="P-loop containing nucleoside triphosphate hydrolases"/>
    <property type="match status" value="1"/>
</dbReference>
<dbReference type="InterPro" id="IPR036388">
    <property type="entry name" value="WH-like_DNA-bd_sf"/>
</dbReference>
<comment type="catalytic activity">
    <reaction evidence="11 12">
        <text>ATP + H2O = ADP + phosphate + H(+)</text>
        <dbReference type="Rhea" id="RHEA:13065"/>
        <dbReference type="ChEBI" id="CHEBI:15377"/>
        <dbReference type="ChEBI" id="CHEBI:15378"/>
        <dbReference type="ChEBI" id="CHEBI:30616"/>
        <dbReference type="ChEBI" id="CHEBI:43474"/>
        <dbReference type="ChEBI" id="CHEBI:456216"/>
    </reaction>
</comment>
<evidence type="ECO:0000256" key="7">
    <source>
        <dbReference type="ARBA" id="ARBA00023125"/>
    </source>
</evidence>
<dbReference type="Pfam" id="PF00270">
    <property type="entry name" value="DEAD"/>
    <property type="match status" value="1"/>
</dbReference>
<dbReference type="FunFam" id="3.40.50.300:FF:000340">
    <property type="entry name" value="Bloom syndrome, RecQ helicase"/>
    <property type="match status" value="1"/>
</dbReference>
<comment type="catalytic activity">
    <reaction evidence="10 12">
        <text>Couples ATP hydrolysis with the unwinding of duplex DNA by translocating in the 3'-5' direction.</text>
        <dbReference type="EC" id="5.6.2.4"/>
    </reaction>
</comment>
<dbReference type="AlphaFoldDB" id="A0A914Z6Q0"/>
<organism evidence="15 16">
    <name type="scientific">Panagrolaimus superbus</name>
    <dbReference type="NCBI Taxonomy" id="310955"/>
    <lineage>
        <taxon>Eukaryota</taxon>
        <taxon>Metazoa</taxon>
        <taxon>Ecdysozoa</taxon>
        <taxon>Nematoda</taxon>
        <taxon>Chromadorea</taxon>
        <taxon>Rhabditida</taxon>
        <taxon>Tylenchina</taxon>
        <taxon>Panagrolaimomorpha</taxon>
        <taxon>Panagrolaimoidea</taxon>
        <taxon>Panagrolaimidae</taxon>
        <taxon>Panagrolaimus</taxon>
    </lineage>
</organism>
<keyword evidence="7" id="KW-0238">DNA-binding</keyword>
<dbReference type="InterPro" id="IPR036390">
    <property type="entry name" value="WH_DNA-bd_sf"/>
</dbReference>
<evidence type="ECO:0000256" key="6">
    <source>
        <dbReference type="ARBA" id="ARBA00022840"/>
    </source>
</evidence>
<dbReference type="Pfam" id="PF00271">
    <property type="entry name" value="Helicase_C"/>
    <property type="match status" value="1"/>
</dbReference>
<dbReference type="GO" id="GO:0005634">
    <property type="term" value="C:nucleus"/>
    <property type="evidence" value="ECO:0007669"/>
    <property type="project" value="UniProtKB-SubCell"/>
</dbReference>
<dbReference type="GO" id="GO:0005694">
    <property type="term" value="C:chromosome"/>
    <property type="evidence" value="ECO:0007669"/>
    <property type="project" value="TreeGrafter"/>
</dbReference>
<dbReference type="PROSITE" id="PS00690">
    <property type="entry name" value="DEAH_ATP_HELICASE"/>
    <property type="match status" value="1"/>
</dbReference>
<dbReference type="SUPFAM" id="SSF46785">
    <property type="entry name" value="Winged helix' DNA-binding domain"/>
    <property type="match status" value="1"/>
</dbReference>
<dbReference type="GO" id="GO:0003677">
    <property type="term" value="F:DNA binding"/>
    <property type="evidence" value="ECO:0007669"/>
    <property type="project" value="UniProtKB-KW"/>
</dbReference>
<evidence type="ECO:0000313" key="16">
    <source>
        <dbReference type="WBParaSite" id="PSU_v2.g7594.t1"/>
    </source>
</evidence>
<dbReference type="GO" id="GO:0000724">
    <property type="term" value="P:double-strand break repair via homologous recombination"/>
    <property type="evidence" value="ECO:0007669"/>
    <property type="project" value="TreeGrafter"/>
</dbReference>
<dbReference type="Pfam" id="PF16124">
    <property type="entry name" value="RecQ_Zn_bind"/>
    <property type="match status" value="1"/>
</dbReference>
<evidence type="ECO:0000256" key="12">
    <source>
        <dbReference type="RuleBase" id="RU364117"/>
    </source>
</evidence>
<dbReference type="SMART" id="SM00487">
    <property type="entry name" value="DEXDc"/>
    <property type="match status" value="1"/>
</dbReference>
<dbReference type="GO" id="GO:0006260">
    <property type="term" value="P:DNA replication"/>
    <property type="evidence" value="ECO:0007669"/>
    <property type="project" value="InterPro"/>
</dbReference>
<evidence type="ECO:0000256" key="5">
    <source>
        <dbReference type="ARBA" id="ARBA00022806"/>
    </source>
</evidence>
<dbReference type="SMART" id="SM00490">
    <property type="entry name" value="HELICc"/>
    <property type="match status" value="1"/>
</dbReference>
<keyword evidence="6 12" id="KW-0067">ATP-binding</keyword>
<keyword evidence="4 12" id="KW-0378">Hydrolase</keyword>
<dbReference type="GO" id="GO:0043138">
    <property type="term" value="F:3'-5' DNA helicase activity"/>
    <property type="evidence" value="ECO:0007669"/>
    <property type="project" value="UniProtKB-EC"/>
</dbReference>
<keyword evidence="9 12" id="KW-0539">Nucleus</keyword>
<feature type="domain" description="Helicase C-terminal" evidence="14">
    <location>
        <begin position="255"/>
        <end position="404"/>
    </location>
</feature>
<evidence type="ECO:0000256" key="1">
    <source>
        <dbReference type="ARBA" id="ARBA00004123"/>
    </source>
</evidence>
<dbReference type="PROSITE" id="PS51192">
    <property type="entry name" value="HELICASE_ATP_BIND_1"/>
    <property type="match status" value="1"/>
</dbReference>
<dbReference type="SMART" id="SM00956">
    <property type="entry name" value="RQC"/>
    <property type="match status" value="1"/>
</dbReference>
<feature type="domain" description="Helicase ATP-binding" evidence="13">
    <location>
        <begin position="58"/>
        <end position="233"/>
    </location>
</feature>
<reference evidence="16" key="1">
    <citation type="submission" date="2022-11" db="UniProtKB">
        <authorList>
            <consortium name="WormBaseParasite"/>
        </authorList>
    </citation>
    <scope>IDENTIFICATION</scope>
</reference>
<dbReference type="Gene3D" id="3.40.50.300">
    <property type="entry name" value="P-loop containing nucleotide triphosphate hydrolases"/>
    <property type="match status" value="2"/>
</dbReference>
<evidence type="ECO:0000259" key="14">
    <source>
        <dbReference type="PROSITE" id="PS51194"/>
    </source>
</evidence>
<dbReference type="InterPro" id="IPR002464">
    <property type="entry name" value="DNA/RNA_helicase_DEAH_CS"/>
</dbReference>
<dbReference type="EC" id="5.6.2.4" evidence="12"/>
<dbReference type="FunFam" id="3.40.50.300:FF:000296">
    <property type="entry name" value="ATP-dependent DNA helicase RecQ"/>
    <property type="match status" value="1"/>
</dbReference>
<evidence type="ECO:0000256" key="8">
    <source>
        <dbReference type="ARBA" id="ARBA00023235"/>
    </source>
</evidence>
<dbReference type="InterPro" id="IPR011545">
    <property type="entry name" value="DEAD/DEAH_box_helicase_dom"/>
</dbReference>
<keyword evidence="15" id="KW-1185">Reference proteome</keyword>
<dbReference type="GO" id="GO:0005524">
    <property type="term" value="F:ATP binding"/>
    <property type="evidence" value="ECO:0007669"/>
    <property type="project" value="UniProtKB-KW"/>
</dbReference>
<evidence type="ECO:0000256" key="2">
    <source>
        <dbReference type="ARBA" id="ARBA00005446"/>
    </source>
</evidence>
<evidence type="ECO:0000259" key="13">
    <source>
        <dbReference type="PROSITE" id="PS51192"/>
    </source>
</evidence>
<dbReference type="Proteomes" id="UP000887577">
    <property type="component" value="Unplaced"/>
</dbReference>
<keyword evidence="8" id="KW-0413">Isomerase</keyword>
<dbReference type="Pfam" id="PF09382">
    <property type="entry name" value="RQC"/>
    <property type="match status" value="1"/>
</dbReference>
<dbReference type="InterPro" id="IPR014001">
    <property type="entry name" value="Helicase_ATP-bd"/>
</dbReference>
<dbReference type="GO" id="GO:0007131">
    <property type="term" value="P:reciprocal meiotic recombination"/>
    <property type="evidence" value="ECO:0007669"/>
    <property type="project" value="UniProtKB-ARBA"/>
</dbReference>
<evidence type="ECO:0000256" key="10">
    <source>
        <dbReference type="ARBA" id="ARBA00034617"/>
    </source>
</evidence>
<protein>
    <recommendedName>
        <fullName evidence="12">ATP-dependent DNA helicase</fullName>
        <ecNumber evidence="12">5.6.2.4</ecNumber>
    </recommendedName>
</protein>
<dbReference type="InterPro" id="IPR027417">
    <property type="entry name" value="P-loop_NTPase"/>
</dbReference>
<dbReference type="InterPro" id="IPR018982">
    <property type="entry name" value="RQC_domain"/>
</dbReference>
<dbReference type="GO" id="GO:0005737">
    <property type="term" value="C:cytoplasm"/>
    <property type="evidence" value="ECO:0007669"/>
    <property type="project" value="TreeGrafter"/>
</dbReference>